<evidence type="ECO:0000259" key="1">
    <source>
        <dbReference type="PROSITE" id="PS50851"/>
    </source>
</evidence>
<dbReference type="SUPFAM" id="SSF50341">
    <property type="entry name" value="CheW-like"/>
    <property type="match status" value="1"/>
</dbReference>
<dbReference type="PANTHER" id="PTHR22617:SF23">
    <property type="entry name" value="CHEMOTAXIS PROTEIN CHEW"/>
    <property type="match status" value="1"/>
</dbReference>
<name>A9WGY7_CHLAA</name>
<dbReference type="GO" id="GO:0007165">
    <property type="term" value="P:signal transduction"/>
    <property type="evidence" value="ECO:0007669"/>
    <property type="project" value="InterPro"/>
</dbReference>
<dbReference type="Gene3D" id="2.40.50.180">
    <property type="entry name" value="CheA-289, Domain 4"/>
    <property type="match status" value="1"/>
</dbReference>
<dbReference type="PANTHER" id="PTHR22617">
    <property type="entry name" value="CHEMOTAXIS SENSOR HISTIDINE KINASE-RELATED"/>
    <property type="match status" value="1"/>
</dbReference>
<evidence type="ECO:0000313" key="3">
    <source>
        <dbReference type="Proteomes" id="UP000002008"/>
    </source>
</evidence>
<evidence type="ECO:0000313" key="2">
    <source>
        <dbReference type="EMBL" id="ABY34082.1"/>
    </source>
</evidence>
<accession>A9WGY7</accession>
<dbReference type="SMART" id="SM00260">
    <property type="entry name" value="CheW"/>
    <property type="match status" value="1"/>
</dbReference>
<dbReference type="InterPro" id="IPR036061">
    <property type="entry name" value="CheW-like_dom_sf"/>
</dbReference>
<dbReference type="GO" id="GO:0005829">
    <property type="term" value="C:cytosol"/>
    <property type="evidence" value="ECO:0000318"/>
    <property type="project" value="GO_Central"/>
</dbReference>
<dbReference type="AlphaFoldDB" id="A9WGY7"/>
<dbReference type="EMBL" id="CP000909">
    <property type="protein sequence ID" value="ABY34082.1"/>
    <property type="molecule type" value="Genomic_DNA"/>
</dbReference>
<dbReference type="GO" id="GO:0006935">
    <property type="term" value="P:chemotaxis"/>
    <property type="evidence" value="ECO:0000318"/>
    <property type="project" value="GO_Central"/>
</dbReference>
<reference evidence="3" key="1">
    <citation type="journal article" date="2011" name="BMC Genomics">
        <title>Complete genome sequence of the filamentous anoxygenic phototrophic bacterium Chloroflexus aurantiacus.</title>
        <authorList>
            <person name="Tang K.H."/>
            <person name="Barry K."/>
            <person name="Chertkov O."/>
            <person name="Dalin E."/>
            <person name="Han C.S."/>
            <person name="Hauser L.J."/>
            <person name="Honchak B.M."/>
            <person name="Karbach L.E."/>
            <person name="Land M.L."/>
            <person name="Lapidus A."/>
            <person name="Larimer F.W."/>
            <person name="Mikhailova N."/>
            <person name="Pitluck S."/>
            <person name="Pierson B.K."/>
            <person name="Blankenship R.E."/>
        </authorList>
    </citation>
    <scope>NUCLEOTIDE SEQUENCE [LARGE SCALE GENOMIC DNA]</scope>
    <source>
        <strain evidence="3">ATCC 29366 / DSM 635 / J-10-fl</strain>
    </source>
</reference>
<dbReference type="Pfam" id="PF01584">
    <property type="entry name" value="CheW"/>
    <property type="match status" value="1"/>
</dbReference>
<sequence length="148" mass="16250">MKNQTFLTFRVGLQTFSLPVDVVVQVVRLPALTMLAEAPPAIAGLLNLHGHLIPVLIGHVLLDQHGSVGINSFVIVIGHNIEHPILGLIVDEVYDVVTVSADRFVPLEYENRLLCASLRIDDQIVLVLEPSALFERASLRQTFTTVPV</sequence>
<feature type="domain" description="CheW-like" evidence="1">
    <location>
        <begin position="3"/>
        <end position="139"/>
    </location>
</feature>
<dbReference type="RefSeq" id="WP_012256738.1">
    <property type="nucleotide sequence ID" value="NC_010175.1"/>
</dbReference>
<dbReference type="InterPro" id="IPR002545">
    <property type="entry name" value="CheW-lke_dom"/>
</dbReference>
<dbReference type="PATRIC" id="fig|324602.8.peg.974"/>
<proteinExistence type="predicted"/>
<protein>
    <submittedName>
        <fullName evidence="2">CheW domain protein</fullName>
    </submittedName>
</protein>
<dbReference type="Gene3D" id="2.30.30.40">
    <property type="entry name" value="SH3 Domains"/>
    <property type="match status" value="1"/>
</dbReference>
<organism evidence="2 3">
    <name type="scientific">Chloroflexus aurantiacus (strain ATCC 29366 / DSM 635 / J-10-fl)</name>
    <dbReference type="NCBI Taxonomy" id="324602"/>
    <lineage>
        <taxon>Bacteria</taxon>
        <taxon>Bacillati</taxon>
        <taxon>Chloroflexota</taxon>
        <taxon>Chloroflexia</taxon>
        <taxon>Chloroflexales</taxon>
        <taxon>Chloroflexineae</taxon>
        <taxon>Chloroflexaceae</taxon>
        <taxon>Chloroflexus</taxon>
    </lineage>
</organism>
<dbReference type="EnsemblBacteria" id="ABY34082">
    <property type="protein sequence ID" value="ABY34082"/>
    <property type="gene ID" value="Caur_0849"/>
</dbReference>
<dbReference type="InParanoid" id="A9WGY7"/>
<dbReference type="InterPro" id="IPR039315">
    <property type="entry name" value="CheW"/>
</dbReference>
<dbReference type="Proteomes" id="UP000002008">
    <property type="component" value="Chromosome"/>
</dbReference>
<dbReference type="PROSITE" id="PS50851">
    <property type="entry name" value="CHEW"/>
    <property type="match status" value="1"/>
</dbReference>
<dbReference type="eggNOG" id="COG0835">
    <property type="taxonomic scope" value="Bacteria"/>
</dbReference>
<dbReference type="HOGENOM" id="CLU_147227_0_0_0"/>
<keyword evidence="3" id="KW-1185">Reference proteome</keyword>
<dbReference type="KEGG" id="cau:Caur_0849"/>
<gene>
    <name evidence="2" type="ordered locus">Caur_0849</name>
</gene>
<dbReference type="STRING" id="324602.Caur_0849"/>